<accession>A0A4P7NGG9</accession>
<name>A0A4P7NGG9_PYROR</name>
<sequence>MAFDDEDSNTVVAAPTGDAQQRATPENVTRADDAIDGEEDEEGAPQDFRHFSSLFSKKKGVSSQTLRRGEKDFETHGTRAQEGLLEQSRRAMEDVLSYTRVHVAKNWCRGWYMPDIWEDHEASIKDREVSPEPRKREVYARERVVGVDSPNGKWYSSMGSNIPNPDRSQPGWDRLWLLPEEALFLVERGSLDLWWPTRPAADIWPLPQNLKDLSDGNEEDNGSPQGAPKPSMGLGPDADYSLGVPLSLQAAYSLLIGTEGERGKVTLEKFQVYANLRRHGYIIFRAVDEPVPECTPETPRSLLDWLVSFVPSAYAGRPSPAPYGPLVRPGVYRSYEQVFKQLRLVHRHRPGEKHEPAEALVENNPFKIHYHVWKASTTGLAKTRPPPPDFYISVIDARSTVVPSLSEISALLEATPPNPPKETWKGHGMLYPRLKHGYRNVILAVVDHGIVNYIRFGEGAFGLEPISSRFDHVAAPKSGKRGAGGGGRGRGGGRGGRGRGRGRHRA</sequence>
<dbReference type="EMBL" id="CP034207">
    <property type="protein sequence ID" value="QBZ60980.1"/>
    <property type="molecule type" value="Genomic_DNA"/>
</dbReference>
<dbReference type="PANTHER" id="PTHR21027">
    <property type="entry name" value="TRNA-SPLICING ENDONUCLEASE SUBUNIT SEN54"/>
    <property type="match status" value="1"/>
</dbReference>
<reference evidence="4 5" key="1">
    <citation type="journal article" date="2019" name="Mol. Biol. Evol.">
        <title>Blast fungal genomes show frequent chromosomal changes, gene gains and losses, and effector gene turnover.</title>
        <authorList>
            <person name="Gomez Luciano L.B."/>
            <person name="Jason Tsai I."/>
            <person name="Chuma I."/>
            <person name="Tosa Y."/>
            <person name="Chen Y.H."/>
            <person name="Li J.Y."/>
            <person name="Li M.Y."/>
            <person name="Jade Lu M.Y."/>
            <person name="Nakayashiki H."/>
            <person name="Li W.H."/>
        </authorList>
    </citation>
    <scope>NUCLEOTIDE SEQUENCE [LARGE SCALE GENOMIC DNA]</scope>
    <source>
        <strain evidence="4">MZ5-1-6</strain>
    </source>
</reference>
<feature type="compositionally biased region" description="Polar residues" evidence="3">
    <location>
        <begin position="18"/>
        <end position="27"/>
    </location>
</feature>
<dbReference type="Proteomes" id="UP000294847">
    <property type="component" value="Chromosome 4"/>
</dbReference>
<dbReference type="PANTHER" id="PTHR21027:SF1">
    <property type="entry name" value="TRNA-SPLICING ENDONUCLEASE SUBUNIT SEN54"/>
    <property type="match status" value="1"/>
</dbReference>
<gene>
    <name evidence="4" type="ORF">PoMZ_07926</name>
</gene>
<dbReference type="InterPro" id="IPR024337">
    <property type="entry name" value="tRNA_splic_suSen54"/>
</dbReference>
<feature type="compositionally biased region" description="Basic and acidic residues" evidence="3">
    <location>
        <begin position="67"/>
        <end position="79"/>
    </location>
</feature>
<dbReference type="GO" id="GO:0000379">
    <property type="term" value="P:tRNA-type intron splice site recognition and cleavage"/>
    <property type="evidence" value="ECO:0007669"/>
    <property type="project" value="TreeGrafter"/>
</dbReference>
<dbReference type="AlphaFoldDB" id="A0A4P7NGG9"/>
<dbReference type="Pfam" id="PF12928">
    <property type="entry name" value="tRNA_int_end_N2"/>
    <property type="match status" value="1"/>
</dbReference>
<evidence type="ECO:0000313" key="5">
    <source>
        <dbReference type="Proteomes" id="UP000294847"/>
    </source>
</evidence>
<feature type="region of interest" description="Disordered" evidence="3">
    <location>
        <begin position="206"/>
        <end position="235"/>
    </location>
</feature>
<evidence type="ECO:0000256" key="3">
    <source>
        <dbReference type="SAM" id="MobiDB-lite"/>
    </source>
</evidence>
<organism evidence="4 5">
    <name type="scientific">Pyricularia oryzae</name>
    <name type="common">Rice blast fungus</name>
    <name type="synonym">Magnaporthe oryzae</name>
    <dbReference type="NCBI Taxonomy" id="318829"/>
    <lineage>
        <taxon>Eukaryota</taxon>
        <taxon>Fungi</taxon>
        <taxon>Dikarya</taxon>
        <taxon>Ascomycota</taxon>
        <taxon>Pezizomycotina</taxon>
        <taxon>Sordariomycetes</taxon>
        <taxon>Sordariomycetidae</taxon>
        <taxon>Magnaporthales</taxon>
        <taxon>Pyriculariaceae</taxon>
        <taxon>Pyricularia</taxon>
    </lineage>
</organism>
<evidence type="ECO:0000313" key="4">
    <source>
        <dbReference type="EMBL" id="QBZ60980.1"/>
    </source>
</evidence>
<dbReference type="InterPro" id="IPR024336">
    <property type="entry name" value="tRNA_splic_suSen54_N"/>
</dbReference>
<proteinExistence type="inferred from homology"/>
<feature type="compositionally biased region" description="Gly residues" evidence="3">
    <location>
        <begin position="481"/>
        <end position="495"/>
    </location>
</feature>
<protein>
    <submittedName>
        <fullName evidence="4">Uncharacterized protein</fullName>
    </submittedName>
</protein>
<feature type="region of interest" description="Disordered" evidence="3">
    <location>
        <begin position="1"/>
        <end position="85"/>
    </location>
</feature>
<dbReference type="GO" id="GO:0000214">
    <property type="term" value="C:tRNA-intron endonuclease complex"/>
    <property type="evidence" value="ECO:0007669"/>
    <property type="project" value="TreeGrafter"/>
</dbReference>
<comment type="similarity">
    <text evidence="1">Belongs to the SEN54 family.</text>
</comment>
<keyword evidence="2" id="KW-0819">tRNA processing</keyword>
<feature type="compositionally biased region" description="Basic residues" evidence="3">
    <location>
        <begin position="496"/>
        <end position="506"/>
    </location>
</feature>
<feature type="compositionally biased region" description="Acidic residues" evidence="3">
    <location>
        <begin position="34"/>
        <end position="44"/>
    </location>
</feature>
<evidence type="ECO:0000256" key="1">
    <source>
        <dbReference type="ARBA" id="ARBA00005736"/>
    </source>
</evidence>
<feature type="region of interest" description="Disordered" evidence="3">
    <location>
        <begin position="474"/>
        <end position="506"/>
    </location>
</feature>
<evidence type="ECO:0000256" key="2">
    <source>
        <dbReference type="ARBA" id="ARBA00022694"/>
    </source>
</evidence>